<protein>
    <submittedName>
        <fullName evidence="1">Uncharacterized protein</fullName>
    </submittedName>
</protein>
<dbReference type="EMBL" id="MFPU01000022">
    <property type="protein sequence ID" value="OGH69811.1"/>
    <property type="molecule type" value="Genomic_DNA"/>
</dbReference>
<gene>
    <name evidence="1" type="ORF">A2754_02010</name>
</gene>
<dbReference type="AlphaFoldDB" id="A0A1F6MDT4"/>
<dbReference type="Proteomes" id="UP000177953">
    <property type="component" value="Unassembled WGS sequence"/>
</dbReference>
<proteinExistence type="predicted"/>
<comment type="caution">
    <text evidence="1">The sequence shown here is derived from an EMBL/GenBank/DDBJ whole genome shotgun (WGS) entry which is preliminary data.</text>
</comment>
<name>A0A1F6MDT4_9BACT</name>
<organism evidence="1 2">
    <name type="scientific">Candidatus Magasanikbacteria bacterium RIFCSPHIGHO2_01_FULL_47_8</name>
    <dbReference type="NCBI Taxonomy" id="1798673"/>
    <lineage>
        <taxon>Bacteria</taxon>
        <taxon>Candidatus Magasanikiibacteriota</taxon>
    </lineage>
</organism>
<reference evidence="1 2" key="1">
    <citation type="journal article" date="2016" name="Nat. Commun.">
        <title>Thousands of microbial genomes shed light on interconnected biogeochemical processes in an aquifer system.</title>
        <authorList>
            <person name="Anantharaman K."/>
            <person name="Brown C.T."/>
            <person name="Hug L.A."/>
            <person name="Sharon I."/>
            <person name="Castelle C.J."/>
            <person name="Probst A.J."/>
            <person name="Thomas B.C."/>
            <person name="Singh A."/>
            <person name="Wilkins M.J."/>
            <person name="Karaoz U."/>
            <person name="Brodie E.L."/>
            <person name="Williams K.H."/>
            <person name="Hubbard S.S."/>
            <person name="Banfield J.F."/>
        </authorList>
    </citation>
    <scope>NUCLEOTIDE SEQUENCE [LARGE SCALE GENOMIC DNA]</scope>
</reference>
<sequence length="181" mass="20176">MKRFFASLFRFLLRWADPKTKLLPPYSPNQPILDGLTTAVYIREPNGSRTKLEHYVEQELINRGARVVLANPKAGYGILKESSFKPLAEGTHFSFVGSLVVMKNVFMEVEDEDEELQDVPAVQYQLAFRLIGKDGAILASGTSENAEEADLITHEGVLRKIAAEAVAYLDQANVWSHIIVG</sequence>
<accession>A0A1F6MDT4</accession>
<evidence type="ECO:0000313" key="1">
    <source>
        <dbReference type="EMBL" id="OGH69811.1"/>
    </source>
</evidence>
<evidence type="ECO:0000313" key="2">
    <source>
        <dbReference type="Proteomes" id="UP000177953"/>
    </source>
</evidence>